<gene>
    <name evidence="1" type="ORF">NWFMUON74_43410</name>
</gene>
<keyword evidence="2" id="KW-1185">Reference proteome</keyword>
<organism evidence="1 2">
    <name type="scientific">Nocardia wallacei</name>
    <dbReference type="NCBI Taxonomy" id="480035"/>
    <lineage>
        <taxon>Bacteria</taxon>
        <taxon>Bacillati</taxon>
        <taxon>Actinomycetota</taxon>
        <taxon>Actinomycetes</taxon>
        <taxon>Mycobacteriales</taxon>
        <taxon>Nocardiaceae</taxon>
        <taxon>Nocardia</taxon>
    </lineage>
</organism>
<reference evidence="1 2" key="1">
    <citation type="submission" date="2020-08" db="EMBL/GenBank/DDBJ databases">
        <title>Genome Sequencing of Nocardia wallacei strain FMUON74 and assembly.</title>
        <authorList>
            <person name="Toyokawa M."/>
            <person name="Uesaka K."/>
        </authorList>
    </citation>
    <scope>NUCLEOTIDE SEQUENCE [LARGE SCALE GENOMIC DNA]</scope>
    <source>
        <strain evidence="1 2">FMUON74</strain>
    </source>
</reference>
<accession>A0A7G1KRN9</accession>
<protein>
    <submittedName>
        <fullName evidence="1">Uncharacterized protein</fullName>
    </submittedName>
</protein>
<name>A0A7G1KRN9_9NOCA</name>
<dbReference type="EMBL" id="AP023396">
    <property type="protein sequence ID" value="BCK56569.1"/>
    <property type="molecule type" value="Genomic_DNA"/>
</dbReference>
<evidence type="ECO:0000313" key="2">
    <source>
        <dbReference type="Proteomes" id="UP000516173"/>
    </source>
</evidence>
<dbReference type="Proteomes" id="UP000516173">
    <property type="component" value="Chromosome"/>
</dbReference>
<sequence>MAGTPGASSIGTSEPYRARIDRYAACGSVANSGAYSGTRSRSSWTGEPWCETGSAAGRFDERGTVNYGSDTVRIARGGRSVGT</sequence>
<dbReference type="AlphaFoldDB" id="A0A7G1KRN9"/>
<evidence type="ECO:0000313" key="1">
    <source>
        <dbReference type="EMBL" id="BCK56569.1"/>
    </source>
</evidence>
<proteinExistence type="predicted"/>
<dbReference type="KEGG" id="nwl:NWFMUON74_43410"/>